<protein>
    <recommendedName>
        <fullName evidence="2">ParB-like N-terminal domain-containing protein</fullName>
    </recommendedName>
</protein>
<dbReference type="InterPro" id="IPR003115">
    <property type="entry name" value="ParB_N"/>
</dbReference>
<evidence type="ECO:0000313" key="3">
    <source>
        <dbReference type="EMBL" id="CAA9337806.1"/>
    </source>
</evidence>
<dbReference type="InterPro" id="IPR036086">
    <property type="entry name" value="ParB/Sulfiredoxin_sf"/>
</dbReference>
<dbReference type="SUPFAM" id="SSF109709">
    <property type="entry name" value="KorB DNA-binding domain-like"/>
    <property type="match status" value="1"/>
</dbReference>
<feature type="region of interest" description="Disordered" evidence="1">
    <location>
        <begin position="1"/>
        <end position="20"/>
    </location>
</feature>
<gene>
    <name evidence="3" type="ORF">AVDCRST_MAG93-6490</name>
</gene>
<evidence type="ECO:0000256" key="1">
    <source>
        <dbReference type="SAM" id="MobiDB-lite"/>
    </source>
</evidence>
<organism evidence="3">
    <name type="scientific">uncultured Chloroflexia bacterium</name>
    <dbReference type="NCBI Taxonomy" id="1672391"/>
    <lineage>
        <taxon>Bacteria</taxon>
        <taxon>Bacillati</taxon>
        <taxon>Chloroflexota</taxon>
        <taxon>Chloroflexia</taxon>
        <taxon>environmental samples</taxon>
    </lineage>
</organism>
<sequence>MSDAFKQRMRNIGGTSRPTSAATFVEDARGQQIVSLELHLIAPDPFQVRFLPSPTDLLQGEADGDEDARIMLGELRALGESLRQQQIHPLLVYPIVQIDPDYPEAEWRILSGERRWRAASLVGLPTLQAVQLPRRPADSERLVFQYIENEARSALSDLDRAEAAQRLKDQLEHEAGKSVPWAEVEQRLNLGESRRIQIMRLYDRLPPEARPLVRRYRWQERTLRPLHNALNDRRLSPVQAQQFLEGLEVRSRRGEDISGTLVGKLVLELERQGYEGEAWLDEERERVQRMTTQGKLLLRRDLGKLSPQGREALVRDLEVLRGVIGDVERILGV</sequence>
<dbReference type="GO" id="GO:0007059">
    <property type="term" value="P:chromosome segregation"/>
    <property type="evidence" value="ECO:0007669"/>
    <property type="project" value="TreeGrafter"/>
</dbReference>
<dbReference type="AlphaFoldDB" id="A0A6J4LPN0"/>
<dbReference type="InterPro" id="IPR050336">
    <property type="entry name" value="Chromosome_partition/occlusion"/>
</dbReference>
<dbReference type="SUPFAM" id="SSF110849">
    <property type="entry name" value="ParB/Sulfiredoxin"/>
    <property type="match status" value="1"/>
</dbReference>
<accession>A0A6J4LPN0</accession>
<name>A0A6J4LPN0_9CHLR</name>
<dbReference type="Gene3D" id="3.90.1530.30">
    <property type="match status" value="1"/>
</dbReference>
<proteinExistence type="predicted"/>
<dbReference type="GO" id="GO:0005694">
    <property type="term" value="C:chromosome"/>
    <property type="evidence" value="ECO:0007669"/>
    <property type="project" value="TreeGrafter"/>
</dbReference>
<dbReference type="EMBL" id="CADCTR010002189">
    <property type="protein sequence ID" value="CAA9337806.1"/>
    <property type="molecule type" value="Genomic_DNA"/>
</dbReference>
<dbReference type="PANTHER" id="PTHR33375:SF1">
    <property type="entry name" value="CHROMOSOME-PARTITIONING PROTEIN PARB-RELATED"/>
    <property type="match status" value="1"/>
</dbReference>
<dbReference type="Pfam" id="PF02195">
    <property type="entry name" value="ParB_N"/>
    <property type="match status" value="1"/>
</dbReference>
<evidence type="ECO:0000259" key="2">
    <source>
        <dbReference type="SMART" id="SM00470"/>
    </source>
</evidence>
<dbReference type="SMART" id="SM00470">
    <property type="entry name" value="ParB"/>
    <property type="match status" value="1"/>
</dbReference>
<dbReference type="Gene3D" id="1.10.10.2830">
    <property type="match status" value="1"/>
</dbReference>
<reference evidence="3" key="1">
    <citation type="submission" date="2020-02" db="EMBL/GenBank/DDBJ databases">
        <authorList>
            <person name="Meier V. D."/>
        </authorList>
    </citation>
    <scope>NUCLEOTIDE SEQUENCE</scope>
    <source>
        <strain evidence="3">AVDCRST_MAG93</strain>
    </source>
</reference>
<dbReference type="PANTHER" id="PTHR33375">
    <property type="entry name" value="CHROMOSOME-PARTITIONING PROTEIN PARB-RELATED"/>
    <property type="match status" value="1"/>
</dbReference>
<feature type="domain" description="ParB-like N-terminal" evidence="2">
    <location>
        <begin position="51"/>
        <end position="150"/>
    </location>
</feature>